<organism evidence="2 3">
    <name type="scientific">Neomoorella humiferrea</name>
    <dbReference type="NCBI Taxonomy" id="676965"/>
    <lineage>
        <taxon>Bacteria</taxon>
        <taxon>Bacillati</taxon>
        <taxon>Bacillota</taxon>
        <taxon>Clostridia</taxon>
        <taxon>Neomoorellales</taxon>
        <taxon>Neomoorellaceae</taxon>
        <taxon>Neomoorella</taxon>
    </lineage>
</organism>
<name>A0A2T0AUC0_9FIRM</name>
<keyword evidence="1" id="KW-1133">Transmembrane helix</keyword>
<feature type="transmembrane region" description="Helical" evidence="1">
    <location>
        <begin position="44"/>
        <end position="64"/>
    </location>
</feature>
<keyword evidence="1" id="KW-0472">Membrane</keyword>
<evidence type="ECO:0008006" key="4">
    <source>
        <dbReference type="Google" id="ProtNLM"/>
    </source>
</evidence>
<evidence type="ECO:0000313" key="2">
    <source>
        <dbReference type="EMBL" id="PRR73917.1"/>
    </source>
</evidence>
<dbReference type="AlphaFoldDB" id="A0A2T0AUC0"/>
<dbReference type="EMBL" id="PVXM01000015">
    <property type="protein sequence ID" value="PRR73917.1"/>
    <property type="molecule type" value="Genomic_DNA"/>
</dbReference>
<dbReference type="InterPro" id="IPR020390">
    <property type="entry name" value="Uncharacterised_YqhV"/>
</dbReference>
<keyword evidence="1" id="KW-0812">Transmembrane</keyword>
<evidence type="ECO:0000256" key="1">
    <source>
        <dbReference type="SAM" id="Phobius"/>
    </source>
</evidence>
<feature type="transmembrane region" description="Helical" evidence="1">
    <location>
        <begin position="12"/>
        <end position="32"/>
    </location>
</feature>
<protein>
    <recommendedName>
        <fullName evidence="4">DUF2619 domain-containing protein</fullName>
    </recommendedName>
</protein>
<feature type="transmembrane region" description="Helical" evidence="1">
    <location>
        <begin position="70"/>
        <end position="89"/>
    </location>
</feature>
<dbReference type="RefSeq" id="WP_106005045.1">
    <property type="nucleotide sequence ID" value="NZ_CP136419.1"/>
</dbReference>
<proteinExistence type="predicted"/>
<sequence length="92" mass="9901">MFFFLADKHVLAMAVLRLLSSMIELMAAVLMLKLNRVDAALKINAVLALVGPTVMMTVMALGLWGLAGKIAPAKMVTIIVGVGLIFYGVRQQ</sequence>
<keyword evidence="3" id="KW-1185">Reference proteome</keyword>
<gene>
    <name evidence="2" type="ORF">MOHU_10590</name>
</gene>
<dbReference type="OrthoDB" id="1726013at2"/>
<dbReference type="Proteomes" id="UP000238415">
    <property type="component" value="Unassembled WGS sequence"/>
</dbReference>
<dbReference type="Pfam" id="PF10942">
    <property type="entry name" value="DUF2619"/>
    <property type="match status" value="1"/>
</dbReference>
<comment type="caution">
    <text evidence="2">The sequence shown here is derived from an EMBL/GenBank/DDBJ whole genome shotgun (WGS) entry which is preliminary data.</text>
</comment>
<reference evidence="2 3" key="1">
    <citation type="submission" date="2018-03" db="EMBL/GenBank/DDBJ databases">
        <title>Genome sequence of Moorella humiferrea DSM 23265.</title>
        <authorList>
            <person name="Poehlein A."/>
            <person name="Daniel R."/>
        </authorList>
    </citation>
    <scope>NUCLEOTIDE SEQUENCE [LARGE SCALE GENOMIC DNA]</scope>
    <source>
        <strain evidence="2 3">DSM 23265</strain>
    </source>
</reference>
<accession>A0A2T0AUC0</accession>
<evidence type="ECO:0000313" key="3">
    <source>
        <dbReference type="Proteomes" id="UP000238415"/>
    </source>
</evidence>